<dbReference type="Proteomes" id="UP000723714">
    <property type="component" value="Unassembled WGS sequence"/>
</dbReference>
<dbReference type="EMBL" id="JABACJ020000007">
    <property type="protein sequence ID" value="MBU3876095.1"/>
    <property type="molecule type" value="Genomic_DNA"/>
</dbReference>
<name>A0ABS6D3C7_9FIRM</name>
<keyword evidence="2" id="KW-1185">Reference proteome</keyword>
<evidence type="ECO:0000313" key="1">
    <source>
        <dbReference type="EMBL" id="MBU3876095.1"/>
    </source>
</evidence>
<accession>A0ABS6D3C7</accession>
<reference evidence="1 2" key="1">
    <citation type="submission" date="2021-06" db="EMBL/GenBank/DDBJ databases">
        <title>Faecalicatena sp. nov. isolated from porcine feces.</title>
        <authorList>
            <person name="Oh B.S."/>
            <person name="Lee J.H."/>
        </authorList>
    </citation>
    <scope>NUCLEOTIDE SEQUENCE [LARGE SCALE GENOMIC DNA]</scope>
    <source>
        <strain evidence="1 2">AGMB00832</strain>
    </source>
</reference>
<organism evidence="1 2">
    <name type="scientific">Faecalicatena faecalis</name>
    <dbReference type="NCBI Taxonomy" id="2726362"/>
    <lineage>
        <taxon>Bacteria</taxon>
        <taxon>Bacillati</taxon>
        <taxon>Bacillota</taxon>
        <taxon>Clostridia</taxon>
        <taxon>Lachnospirales</taxon>
        <taxon>Lachnospiraceae</taxon>
        <taxon>Faecalicatena</taxon>
    </lineage>
</organism>
<proteinExistence type="predicted"/>
<evidence type="ECO:0000313" key="2">
    <source>
        <dbReference type="Proteomes" id="UP000723714"/>
    </source>
</evidence>
<protein>
    <recommendedName>
        <fullName evidence="3">Regulatory protein RecX</fullName>
    </recommendedName>
</protein>
<gene>
    <name evidence="1" type="ORF">HGO97_009755</name>
</gene>
<evidence type="ECO:0008006" key="3">
    <source>
        <dbReference type="Google" id="ProtNLM"/>
    </source>
</evidence>
<comment type="caution">
    <text evidence="1">The sequence shown here is derived from an EMBL/GenBank/DDBJ whole genome shotgun (WGS) entry which is preliminary data.</text>
</comment>
<sequence length="105" mass="12229">MKLQNYVELNQEYFSDIDYDSYNAVRAMLGSEQGLKEIKKETGGINMCQALEELYQDGVEQGIKAFVQDYTEEGFGREKILGKLQKRFSLSREKAEAYFEEFTKE</sequence>